<accession>A0A4S4FW37</accession>
<evidence type="ECO:0000313" key="2">
    <source>
        <dbReference type="EMBL" id="THG34511.1"/>
    </source>
</evidence>
<keyword evidence="1" id="KW-0472">Membrane</keyword>
<name>A0A4S4FW37_9MICO</name>
<keyword evidence="1" id="KW-1133">Transmembrane helix</keyword>
<dbReference type="AlphaFoldDB" id="A0A4S4FW37"/>
<comment type="caution">
    <text evidence="2">The sequence shown here is derived from an EMBL/GenBank/DDBJ whole genome shotgun (WGS) entry which is preliminary data.</text>
</comment>
<organism evidence="2 3">
    <name type="scientific">Orlajensenia flava</name>
    <dbReference type="NCBI Taxonomy" id="2565934"/>
    <lineage>
        <taxon>Bacteria</taxon>
        <taxon>Bacillati</taxon>
        <taxon>Actinomycetota</taxon>
        <taxon>Actinomycetes</taxon>
        <taxon>Micrococcales</taxon>
        <taxon>Microbacteriaceae</taxon>
        <taxon>Orlajensenia</taxon>
    </lineage>
</organism>
<proteinExistence type="predicted"/>
<evidence type="ECO:0000313" key="3">
    <source>
        <dbReference type="Proteomes" id="UP000307380"/>
    </source>
</evidence>
<sequence length="255" mass="26951">MNSPAFEGPPTGDEMQHLLNAARANVLVEISAKPSARRTRWAVTGFVAAVLAFSAAGGAVATGMLNSGAVISESTTLAVPVPAFTPTDLIVTFTCLTPGSFTMIVSDHPNDPTHVACDHPGHPSTLTSEFHVTGPARARTVSIAASPGGTYSIDAEYVVRARFDYPTNAAGETFGMPESNATNLPDLRFVVGEDDHGKPVQGYIRSAEILAPAPSGLGSNLNWLAHQHEIYPHGQPLPMYASDGTSYVGTYWLYR</sequence>
<dbReference type="OrthoDB" id="3786257at2"/>
<keyword evidence="3" id="KW-1185">Reference proteome</keyword>
<gene>
    <name evidence="2" type="ORF">E6C70_09660</name>
</gene>
<keyword evidence="1" id="KW-0812">Transmembrane</keyword>
<dbReference type="Proteomes" id="UP000307380">
    <property type="component" value="Unassembled WGS sequence"/>
</dbReference>
<protein>
    <submittedName>
        <fullName evidence="2">Uncharacterized protein</fullName>
    </submittedName>
</protein>
<dbReference type="RefSeq" id="WP_136424309.1">
    <property type="nucleotide sequence ID" value="NZ_SSSN01000005.1"/>
</dbReference>
<dbReference type="EMBL" id="SSSN01000005">
    <property type="protein sequence ID" value="THG34511.1"/>
    <property type="molecule type" value="Genomic_DNA"/>
</dbReference>
<feature type="transmembrane region" description="Helical" evidence="1">
    <location>
        <begin position="41"/>
        <end position="65"/>
    </location>
</feature>
<evidence type="ECO:0000256" key="1">
    <source>
        <dbReference type="SAM" id="Phobius"/>
    </source>
</evidence>
<reference evidence="2 3" key="1">
    <citation type="submission" date="2019-04" db="EMBL/GenBank/DDBJ databases">
        <authorList>
            <person name="Jiang L."/>
        </authorList>
    </citation>
    <scope>NUCLEOTIDE SEQUENCE [LARGE SCALE GENOMIC DNA]</scope>
    <source>
        <strain evidence="2 3">YIM 131861</strain>
    </source>
</reference>